<keyword evidence="2" id="KW-1185">Reference proteome</keyword>
<protein>
    <submittedName>
        <fullName evidence="1">8730_t:CDS:1</fullName>
    </submittedName>
</protein>
<evidence type="ECO:0000313" key="1">
    <source>
        <dbReference type="EMBL" id="CAG8609654.1"/>
    </source>
</evidence>
<dbReference type="EMBL" id="CAJVPK010002273">
    <property type="protein sequence ID" value="CAG8609654.1"/>
    <property type="molecule type" value="Genomic_DNA"/>
</dbReference>
<gene>
    <name evidence="1" type="ORF">DEBURN_LOCUS9917</name>
</gene>
<dbReference type="AlphaFoldDB" id="A0A9N9GL26"/>
<accession>A0A9N9GL26</accession>
<name>A0A9N9GL26_9GLOM</name>
<comment type="caution">
    <text evidence="1">The sequence shown here is derived from an EMBL/GenBank/DDBJ whole genome shotgun (WGS) entry which is preliminary data.</text>
</comment>
<organism evidence="1 2">
    <name type="scientific">Diversispora eburnea</name>
    <dbReference type="NCBI Taxonomy" id="1213867"/>
    <lineage>
        <taxon>Eukaryota</taxon>
        <taxon>Fungi</taxon>
        <taxon>Fungi incertae sedis</taxon>
        <taxon>Mucoromycota</taxon>
        <taxon>Glomeromycotina</taxon>
        <taxon>Glomeromycetes</taxon>
        <taxon>Diversisporales</taxon>
        <taxon>Diversisporaceae</taxon>
        <taxon>Diversispora</taxon>
    </lineage>
</organism>
<proteinExistence type="predicted"/>
<dbReference type="Proteomes" id="UP000789706">
    <property type="component" value="Unassembled WGS sequence"/>
</dbReference>
<reference evidence="1" key="1">
    <citation type="submission" date="2021-06" db="EMBL/GenBank/DDBJ databases">
        <authorList>
            <person name="Kallberg Y."/>
            <person name="Tangrot J."/>
            <person name="Rosling A."/>
        </authorList>
    </citation>
    <scope>NUCLEOTIDE SEQUENCE</scope>
    <source>
        <strain evidence="1">AZ414A</strain>
    </source>
</reference>
<evidence type="ECO:0000313" key="2">
    <source>
        <dbReference type="Proteomes" id="UP000789706"/>
    </source>
</evidence>
<sequence length="43" mass="4901">MPWKGTPIRAAFIAKQLSFSLDTSKRHDEISELPKVDTENTIK</sequence>